<evidence type="ECO:0000313" key="1">
    <source>
        <dbReference type="EMBL" id="KAL1558821.1"/>
    </source>
</evidence>
<evidence type="ECO:0000313" key="2">
    <source>
        <dbReference type="Proteomes" id="UP001567538"/>
    </source>
</evidence>
<dbReference type="Proteomes" id="UP001567538">
    <property type="component" value="Unassembled WGS sequence"/>
</dbReference>
<gene>
    <name evidence="1" type="ORF">AAHA92_09237</name>
</gene>
<dbReference type="EMBL" id="JBEAFC010000004">
    <property type="protein sequence ID" value="KAL1558821.1"/>
    <property type="molecule type" value="Genomic_DNA"/>
</dbReference>
<comment type="caution">
    <text evidence="1">The sequence shown here is derived from an EMBL/GenBank/DDBJ whole genome shotgun (WGS) entry which is preliminary data.</text>
</comment>
<accession>A0ABD1HUW2</accession>
<reference evidence="1 2" key="1">
    <citation type="submission" date="2024-06" db="EMBL/GenBank/DDBJ databases">
        <title>A chromosome level genome sequence of Diviner's sage (Salvia divinorum).</title>
        <authorList>
            <person name="Ford S.A."/>
            <person name="Ro D.-K."/>
            <person name="Ness R.W."/>
            <person name="Phillips M.A."/>
        </authorList>
    </citation>
    <scope>NUCLEOTIDE SEQUENCE [LARGE SCALE GENOMIC DNA]</scope>
    <source>
        <strain evidence="1">SAF-2024a</strain>
        <tissue evidence="1">Leaf</tissue>
    </source>
</reference>
<organism evidence="1 2">
    <name type="scientific">Salvia divinorum</name>
    <name type="common">Maria pastora</name>
    <name type="synonym">Diviner's sage</name>
    <dbReference type="NCBI Taxonomy" id="28513"/>
    <lineage>
        <taxon>Eukaryota</taxon>
        <taxon>Viridiplantae</taxon>
        <taxon>Streptophyta</taxon>
        <taxon>Embryophyta</taxon>
        <taxon>Tracheophyta</taxon>
        <taxon>Spermatophyta</taxon>
        <taxon>Magnoliopsida</taxon>
        <taxon>eudicotyledons</taxon>
        <taxon>Gunneridae</taxon>
        <taxon>Pentapetalae</taxon>
        <taxon>asterids</taxon>
        <taxon>lamiids</taxon>
        <taxon>Lamiales</taxon>
        <taxon>Lamiaceae</taxon>
        <taxon>Nepetoideae</taxon>
        <taxon>Mentheae</taxon>
        <taxon>Salviinae</taxon>
        <taxon>Salvia</taxon>
        <taxon>Salvia subgen. Calosphace</taxon>
    </lineage>
</organism>
<dbReference type="AlphaFoldDB" id="A0ABD1HUW2"/>
<protein>
    <submittedName>
        <fullName evidence="1">Uncharacterized protein</fullName>
    </submittedName>
</protein>
<name>A0ABD1HUW2_SALDI</name>
<sequence>MRRHRSLTAIVAAARSGDDSNSSDHDHRCGEGEERVGVEIIVLGNKHTPITSMILSSICPFHWIHIQFVLTKAQFLQL</sequence>
<proteinExistence type="predicted"/>
<keyword evidence="2" id="KW-1185">Reference proteome</keyword>